<comment type="similarity">
    <text evidence="2">Belongs to the GMC oxidoreductase family.</text>
</comment>
<dbReference type="EMBL" id="FNGY01000004">
    <property type="protein sequence ID" value="SDM53143.1"/>
    <property type="molecule type" value="Genomic_DNA"/>
</dbReference>
<protein>
    <submittedName>
        <fullName evidence="9">Choline dehydrogenase</fullName>
    </submittedName>
</protein>
<accession>A0A1G9U009</accession>
<dbReference type="GO" id="GO:0050660">
    <property type="term" value="F:flavin adenine dinucleotide binding"/>
    <property type="evidence" value="ECO:0007669"/>
    <property type="project" value="InterPro"/>
</dbReference>
<gene>
    <name evidence="9" type="ORF">SAMN05421820_10414</name>
</gene>
<keyword evidence="3" id="KW-0285">Flavoprotein</keyword>
<evidence type="ECO:0000313" key="10">
    <source>
        <dbReference type="Proteomes" id="UP000183200"/>
    </source>
</evidence>
<evidence type="ECO:0000259" key="7">
    <source>
        <dbReference type="Pfam" id="PF00732"/>
    </source>
</evidence>
<dbReference type="SUPFAM" id="SSF54373">
    <property type="entry name" value="FAD-linked reductases, C-terminal domain"/>
    <property type="match status" value="1"/>
</dbReference>
<dbReference type="Pfam" id="PF00732">
    <property type="entry name" value="GMC_oxred_N"/>
    <property type="match status" value="1"/>
</dbReference>
<dbReference type="GO" id="GO:0016614">
    <property type="term" value="F:oxidoreductase activity, acting on CH-OH group of donors"/>
    <property type="evidence" value="ECO:0007669"/>
    <property type="project" value="InterPro"/>
</dbReference>
<evidence type="ECO:0000256" key="3">
    <source>
        <dbReference type="ARBA" id="ARBA00022630"/>
    </source>
</evidence>
<dbReference type="SUPFAM" id="SSF51905">
    <property type="entry name" value="FAD/NAD(P)-binding domain"/>
    <property type="match status" value="1"/>
</dbReference>
<evidence type="ECO:0000256" key="2">
    <source>
        <dbReference type="ARBA" id="ARBA00010790"/>
    </source>
</evidence>
<keyword evidence="5" id="KW-0560">Oxidoreductase</keyword>
<keyword evidence="4 6" id="KW-0274">FAD</keyword>
<dbReference type="RefSeq" id="WP_074607035.1">
    <property type="nucleotide sequence ID" value="NZ_FNGY01000004.1"/>
</dbReference>
<dbReference type="Proteomes" id="UP000183200">
    <property type="component" value="Unassembled WGS sequence"/>
</dbReference>
<feature type="binding site" evidence="6">
    <location>
        <position position="230"/>
    </location>
    <ligand>
        <name>FAD</name>
        <dbReference type="ChEBI" id="CHEBI:57692"/>
    </ligand>
</feature>
<name>A0A1G9U009_9SPHI</name>
<dbReference type="PIRSF" id="PIRSF000137">
    <property type="entry name" value="Alcohol_oxidase"/>
    <property type="match status" value="1"/>
</dbReference>
<evidence type="ECO:0000313" key="9">
    <source>
        <dbReference type="EMBL" id="SDM53143.1"/>
    </source>
</evidence>
<evidence type="ECO:0000256" key="1">
    <source>
        <dbReference type="ARBA" id="ARBA00001974"/>
    </source>
</evidence>
<dbReference type="PANTHER" id="PTHR42784">
    <property type="entry name" value="PYRANOSE 2-OXIDASE"/>
    <property type="match status" value="1"/>
</dbReference>
<dbReference type="InterPro" id="IPR007867">
    <property type="entry name" value="GMC_OxRtase_C"/>
</dbReference>
<evidence type="ECO:0000256" key="6">
    <source>
        <dbReference type="PIRSR" id="PIRSR000137-2"/>
    </source>
</evidence>
<dbReference type="InterPro" id="IPR036188">
    <property type="entry name" value="FAD/NAD-bd_sf"/>
</dbReference>
<dbReference type="AlphaFoldDB" id="A0A1G9U009"/>
<feature type="domain" description="Glucose-methanol-choline oxidoreductase N-terminal" evidence="7">
    <location>
        <begin position="4"/>
        <end position="278"/>
    </location>
</feature>
<dbReference type="PANTHER" id="PTHR42784:SF1">
    <property type="entry name" value="PYRANOSE 2-OXIDASE"/>
    <property type="match status" value="1"/>
</dbReference>
<reference evidence="10" key="1">
    <citation type="submission" date="2016-10" db="EMBL/GenBank/DDBJ databases">
        <authorList>
            <person name="Varghese N."/>
            <person name="Submissions S."/>
        </authorList>
    </citation>
    <scope>NUCLEOTIDE SEQUENCE [LARGE SCALE GENOMIC DNA]</scope>
    <source>
        <strain evidence="10">DSM 19110</strain>
    </source>
</reference>
<dbReference type="InterPro" id="IPR012132">
    <property type="entry name" value="GMC_OxRdtase"/>
</dbReference>
<dbReference type="OrthoDB" id="9798604at2"/>
<evidence type="ECO:0000256" key="5">
    <source>
        <dbReference type="ARBA" id="ARBA00023002"/>
    </source>
</evidence>
<evidence type="ECO:0000259" key="8">
    <source>
        <dbReference type="Pfam" id="PF05199"/>
    </source>
</evidence>
<dbReference type="Pfam" id="PF05199">
    <property type="entry name" value="GMC_oxred_C"/>
    <property type="match status" value="1"/>
</dbReference>
<proteinExistence type="inferred from homology"/>
<dbReference type="Gene3D" id="3.50.50.60">
    <property type="entry name" value="FAD/NAD(P)-binding domain"/>
    <property type="match status" value="2"/>
</dbReference>
<keyword evidence="10" id="KW-1185">Reference proteome</keyword>
<dbReference type="InterPro" id="IPR051473">
    <property type="entry name" value="P2Ox-like"/>
</dbReference>
<evidence type="ECO:0000256" key="4">
    <source>
        <dbReference type="ARBA" id="ARBA00022827"/>
    </source>
</evidence>
<feature type="domain" description="Glucose-methanol-choline oxidoreductase C-terminal" evidence="8">
    <location>
        <begin position="392"/>
        <end position="505"/>
    </location>
</feature>
<sequence>MRNYEYIIVGSGVAGTTIAKRLLEHNPLTAILMLEAGPVIPSKDRRAWWDYITLNRTPYDYTYDKKWEAKSVGTTNWLSEGARVKAVGGSTMHWGAWSLRFKPEDFQLHSNTGQGADWPISYDDLEAYYQQAEEYLAVCGDEDEKWSPRSKPYPMPPFEWTAADGLMIKAFEEMDIKPGKMPLARYRKCFTTGTCKYCPFGSRFSAVDILTELLENKKYVNFTLRPNTPVRKINCESKDKIASIECLNNLTGEVSLEKASHYIICSGSYETPKLLMNSKNEFWEKGVGNDEDLCGRFIISHSMLKVRGTFPENKERWFQEYDFPTLMSRSYDTPGRQAIGKIFLFKDRVQPNQNIAKLMIAGKNCDEIDAIMSGPMTIELQAFMEEKGKYDNRLEIMEGTDRFGLPLTKISFSRTEEENENALKNLEIMKEVILKMGCTINPGDARVDEPGAHHTTGTCRMGKTAADGVTDENLKVHGISNLYLCSNGVFPTGSAVNPTLTLTALSFRLSDLLIQQSNLLTQWNHKTSQPQKI</sequence>
<dbReference type="InterPro" id="IPR000172">
    <property type="entry name" value="GMC_OxRdtase_N"/>
</dbReference>
<organism evidence="9 10">
    <name type="scientific">Pedobacter steynii</name>
    <dbReference type="NCBI Taxonomy" id="430522"/>
    <lineage>
        <taxon>Bacteria</taxon>
        <taxon>Pseudomonadati</taxon>
        <taxon>Bacteroidota</taxon>
        <taxon>Sphingobacteriia</taxon>
        <taxon>Sphingobacteriales</taxon>
        <taxon>Sphingobacteriaceae</taxon>
        <taxon>Pedobacter</taxon>
    </lineage>
</organism>
<comment type="cofactor">
    <cofactor evidence="1 6">
        <name>FAD</name>
        <dbReference type="ChEBI" id="CHEBI:57692"/>
    </cofactor>
</comment>